<protein>
    <submittedName>
        <fullName evidence="1">Uncharacterized protein</fullName>
    </submittedName>
</protein>
<evidence type="ECO:0000313" key="2">
    <source>
        <dbReference type="Proteomes" id="UP000595064"/>
    </source>
</evidence>
<dbReference type="AlphaFoldDB" id="A0A7T2YNA5"/>
<dbReference type="Proteomes" id="UP000595064">
    <property type="component" value="Chromosome"/>
</dbReference>
<keyword evidence="2" id="KW-1185">Reference proteome</keyword>
<name>A0A7T2YNA5_9BURK</name>
<proteinExistence type="predicted"/>
<sequence length="107" mass="11738">MRKVFSVGLLVLLVLGACIYMYGAYVVHQHRNAVRAELKDPDSAQFRNERLINGWTVKTSILCGEVNAKNELGGYAGFKLFASTSGESADVEKDVGSKVFIEGYCSK</sequence>
<evidence type="ECO:0000313" key="1">
    <source>
        <dbReference type="EMBL" id="QPS78595.1"/>
    </source>
</evidence>
<dbReference type="EMBL" id="CP065748">
    <property type="protein sequence ID" value="QPS78595.1"/>
    <property type="molecule type" value="Genomic_DNA"/>
</dbReference>
<dbReference type="KEGG" id="dla:I6G47_16300"/>
<dbReference type="RefSeq" id="WP_198129261.1">
    <property type="nucleotide sequence ID" value="NZ_CP065748.1"/>
</dbReference>
<gene>
    <name evidence="1" type="ORF">I6G47_16300</name>
</gene>
<organism evidence="1 2">
    <name type="scientific">Delftia lacustris</name>
    <dbReference type="NCBI Taxonomy" id="558537"/>
    <lineage>
        <taxon>Bacteria</taxon>
        <taxon>Pseudomonadati</taxon>
        <taxon>Pseudomonadota</taxon>
        <taxon>Betaproteobacteria</taxon>
        <taxon>Burkholderiales</taxon>
        <taxon>Comamonadaceae</taxon>
        <taxon>Delftia</taxon>
    </lineage>
</organism>
<reference evidence="1 2" key="1">
    <citation type="submission" date="2020-12" db="EMBL/GenBank/DDBJ databases">
        <title>FDA dAtabase for Regulatory Grade micrObial Sequences (FDA-ARGOS): Supporting development and validation of Infectious Disease Dx tests.</title>
        <authorList>
            <person name="Sproer C."/>
            <person name="Gronow S."/>
            <person name="Severitt S."/>
            <person name="Schroder I."/>
            <person name="Tallon L."/>
            <person name="Sadzewicz L."/>
            <person name="Zhao X."/>
            <person name="Boylan J."/>
            <person name="Ott S."/>
            <person name="Bowen H."/>
            <person name="Vavikolanu K."/>
            <person name="Mehta A."/>
            <person name="Aluvathingal J."/>
            <person name="Nadendla S."/>
            <person name="Lowell S."/>
            <person name="Myers T."/>
            <person name="Yan Y."/>
            <person name="Sichtig H."/>
        </authorList>
    </citation>
    <scope>NUCLEOTIDE SEQUENCE [LARGE SCALE GENOMIC DNA]</scope>
    <source>
        <strain evidence="1 2">FDAARGOS_890</strain>
    </source>
</reference>
<accession>A0A7T2YNA5</accession>
<dbReference type="PROSITE" id="PS51257">
    <property type="entry name" value="PROKAR_LIPOPROTEIN"/>
    <property type="match status" value="1"/>
</dbReference>